<proteinExistence type="predicted"/>
<keyword evidence="4" id="KW-1185">Reference proteome</keyword>
<dbReference type="RefSeq" id="WP_144768699.1">
    <property type="nucleotide sequence ID" value="NZ_BPQI01000080.1"/>
</dbReference>
<dbReference type="Proteomes" id="UP001055303">
    <property type="component" value="Unassembled WGS sequence"/>
</dbReference>
<evidence type="ECO:0000313" key="3">
    <source>
        <dbReference type="Proteomes" id="UP000401717"/>
    </source>
</evidence>
<sequence>MLVESWIKPDEAPAMAASATAMIDAALTGSGLAREAYWAAVRKGYNTPYNDPPARKIAEPAVTISVAAEPLPAAVMAAATATEIRAA</sequence>
<accession>A0A564G8D0</accession>
<reference evidence="1" key="2">
    <citation type="journal article" date="2021" name="Front. Microbiol.">
        <title>Comprehensive Comparative Genomics and Phenotyping of Methylobacterium Species.</title>
        <authorList>
            <person name="Alessa O."/>
            <person name="Ogura Y."/>
            <person name="Fujitani Y."/>
            <person name="Takami H."/>
            <person name="Hayashi T."/>
            <person name="Sahin N."/>
            <person name="Tani A."/>
        </authorList>
    </citation>
    <scope>NUCLEOTIDE SEQUENCE</scope>
    <source>
        <strain evidence="1">DSM 22415</strain>
    </source>
</reference>
<dbReference type="EMBL" id="BPQI01000080">
    <property type="protein sequence ID" value="GJD56989.1"/>
    <property type="molecule type" value="Genomic_DNA"/>
</dbReference>
<name>A0A564G8D0_9HYPH</name>
<evidence type="ECO:0000313" key="4">
    <source>
        <dbReference type="Proteomes" id="UP001055303"/>
    </source>
</evidence>
<organism evidence="2 3">
    <name type="scientific">Methylobacterium dankookense</name>
    <dbReference type="NCBI Taxonomy" id="560405"/>
    <lineage>
        <taxon>Bacteria</taxon>
        <taxon>Pseudomonadati</taxon>
        <taxon>Pseudomonadota</taxon>
        <taxon>Alphaproteobacteria</taxon>
        <taxon>Hyphomicrobiales</taxon>
        <taxon>Methylobacteriaceae</taxon>
        <taxon>Methylobacterium</taxon>
    </lineage>
</organism>
<dbReference type="AlphaFoldDB" id="A0A564G8D0"/>
<evidence type="ECO:0000313" key="2">
    <source>
        <dbReference type="EMBL" id="VUF15791.1"/>
    </source>
</evidence>
<dbReference type="Proteomes" id="UP000401717">
    <property type="component" value="Unassembled WGS sequence"/>
</dbReference>
<dbReference type="EMBL" id="CABFVH010000070">
    <property type="protein sequence ID" value="VUF15791.1"/>
    <property type="molecule type" value="Genomic_DNA"/>
</dbReference>
<dbReference type="OrthoDB" id="7997936at2"/>
<gene>
    <name evidence="1" type="ORF">IFDJLNFL_2888</name>
    <name evidence="2" type="ORF">MTDSW087_05538</name>
</gene>
<protein>
    <submittedName>
        <fullName evidence="2">Uncharacterized protein</fullName>
    </submittedName>
</protein>
<reference evidence="1" key="3">
    <citation type="submission" date="2021-08" db="EMBL/GenBank/DDBJ databases">
        <authorList>
            <person name="Tani A."/>
            <person name="Ola A."/>
            <person name="Ogura Y."/>
            <person name="Katsura K."/>
            <person name="Hayashi T."/>
        </authorList>
    </citation>
    <scope>NUCLEOTIDE SEQUENCE</scope>
    <source>
        <strain evidence="1">DSM 22415</strain>
    </source>
</reference>
<reference evidence="2 3" key="1">
    <citation type="submission" date="2019-06" db="EMBL/GenBank/DDBJ databases">
        <authorList>
            <person name="Rodrigo-Torres L."/>
            <person name="Arahal R. D."/>
            <person name="Lucena T."/>
        </authorList>
    </citation>
    <scope>NUCLEOTIDE SEQUENCE [LARGE SCALE GENOMIC DNA]</scope>
    <source>
        <strain evidence="2 3">SW08-7</strain>
    </source>
</reference>
<evidence type="ECO:0000313" key="1">
    <source>
        <dbReference type="EMBL" id="GJD56989.1"/>
    </source>
</evidence>